<dbReference type="AlphaFoldDB" id="A0A0F9S3L1"/>
<gene>
    <name evidence="1" type="ORF">LCGC14_0900010</name>
</gene>
<comment type="caution">
    <text evidence="1">The sequence shown here is derived from an EMBL/GenBank/DDBJ whole genome shotgun (WGS) entry which is preliminary data.</text>
</comment>
<reference evidence="1" key="1">
    <citation type="journal article" date="2015" name="Nature">
        <title>Complex archaea that bridge the gap between prokaryotes and eukaryotes.</title>
        <authorList>
            <person name="Spang A."/>
            <person name="Saw J.H."/>
            <person name="Jorgensen S.L."/>
            <person name="Zaremba-Niedzwiedzka K."/>
            <person name="Martijn J."/>
            <person name="Lind A.E."/>
            <person name="van Eijk R."/>
            <person name="Schleper C."/>
            <person name="Guy L."/>
            <person name="Ettema T.J."/>
        </authorList>
    </citation>
    <scope>NUCLEOTIDE SEQUENCE</scope>
</reference>
<dbReference type="EMBL" id="LAZR01002927">
    <property type="protein sequence ID" value="KKN23923.1"/>
    <property type="molecule type" value="Genomic_DNA"/>
</dbReference>
<name>A0A0F9S3L1_9ZZZZ</name>
<proteinExistence type="predicted"/>
<protein>
    <submittedName>
        <fullName evidence="1">Uncharacterized protein</fullName>
    </submittedName>
</protein>
<evidence type="ECO:0000313" key="1">
    <source>
        <dbReference type="EMBL" id="KKN23923.1"/>
    </source>
</evidence>
<organism evidence="1">
    <name type="scientific">marine sediment metagenome</name>
    <dbReference type="NCBI Taxonomy" id="412755"/>
    <lineage>
        <taxon>unclassified sequences</taxon>
        <taxon>metagenomes</taxon>
        <taxon>ecological metagenomes</taxon>
    </lineage>
</organism>
<accession>A0A0F9S3L1</accession>
<sequence length="76" mass="9203">MVQIIKKQDLKYIAKQDKEKTFVVIPEFGIKIEKKDKEEKIKKKSRLFKKQTKKISIEKVKSTLDTKIYNNRLFMR</sequence>